<dbReference type="InParanoid" id="T1EGC9"/>
<keyword evidence="3" id="KW-0813">Transport</keyword>
<evidence type="ECO:0000256" key="10">
    <source>
        <dbReference type="ARBA" id="ARBA00023136"/>
    </source>
</evidence>
<evidence type="ECO:0000256" key="11">
    <source>
        <dbReference type="ARBA" id="ARBA00023180"/>
    </source>
</evidence>
<reference evidence="20" key="3">
    <citation type="submission" date="2015-06" db="UniProtKB">
        <authorList>
            <consortium name="EnsemblMetazoa"/>
        </authorList>
    </citation>
    <scope>IDENTIFICATION</scope>
</reference>
<dbReference type="EMBL" id="AMQM01007783">
    <property type="status" value="NOT_ANNOTATED_CDS"/>
    <property type="molecule type" value="Genomic_DNA"/>
</dbReference>
<keyword evidence="10 15" id="KW-0472">Membrane</keyword>
<keyword evidence="11" id="KW-0325">Glycoprotein</keyword>
<feature type="transmembrane region" description="Helical" evidence="15">
    <location>
        <begin position="625"/>
        <end position="641"/>
    </location>
</feature>
<protein>
    <recommendedName>
        <fullName evidence="22">Solute carrier family 12 member 2</fullName>
    </recommendedName>
</protein>
<feature type="domain" description="Amino acid permease/ SLC12A" evidence="16">
    <location>
        <begin position="174"/>
        <end position="682"/>
    </location>
</feature>
<dbReference type="InterPro" id="IPR004842">
    <property type="entry name" value="SLC12A_fam"/>
</dbReference>
<keyword evidence="5 15" id="KW-0812">Transmembrane</keyword>
<keyword evidence="8" id="KW-0915">Sodium</keyword>
<evidence type="ECO:0000259" key="16">
    <source>
        <dbReference type="Pfam" id="PF00324"/>
    </source>
</evidence>
<dbReference type="GO" id="GO:1990573">
    <property type="term" value="P:potassium ion import across plasma membrane"/>
    <property type="evidence" value="ECO:0000318"/>
    <property type="project" value="GO_Central"/>
</dbReference>
<dbReference type="CTD" id="20195631"/>
<dbReference type="Gene3D" id="1.20.1740.10">
    <property type="entry name" value="Amino acid/polyamine transporter I"/>
    <property type="match status" value="1"/>
</dbReference>
<dbReference type="EnsemblMetazoa" id="HelroT116093">
    <property type="protein sequence ID" value="HelroP116093"/>
    <property type="gene ID" value="HelroG116093"/>
</dbReference>
<gene>
    <name evidence="20" type="primary">20195631</name>
    <name evidence="19" type="ORF">HELRODRAFT_116093</name>
</gene>
<keyword evidence="9" id="KW-0406">Ion transport</keyword>
<dbReference type="EMBL" id="AMQM01007782">
    <property type="status" value="NOT_ANNOTATED_CDS"/>
    <property type="molecule type" value="Genomic_DNA"/>
</dbReference>
<sequence>MNERVIFSFNRNLFNFSNDSIICPQIFILYAFVFQVDLLQIKKHEHEYHVTRDVNHTHTNNNTNTTTPTTATEQPSNQPTYLQQTQKTFGNNTLETLPHIDHYRNLLSTTGVMRSRPTLLELHDLEAAVSFILSSILCHFLDHNGFDLQKSPSHIETQPSATAAASKKFGWIQGVLVRCVLNIFGVMLFLRLTWVVGQAGIGLATVIILLASLVTTITTLSMSAISTNGVVKGGGAYYMISRSLGPEYGGAIGIVFSLANAVAVAMYIVGFAETIRDILEEHDCLMVDRINDVRIMGIITAFAMLLITLAGMGWEAKAQLILLVLLLVAILNFFIGTFIPPSEEQKERGFTGYSLTNFMNNFPPDFRGEHFFTTFAIYFPAATGILAGANISGDLKDAQKAIPKGTLLAILLTTMTYLAVAWMSGCTIVREKMGPIIPATLLSGAGANQSITPPIFNNSFNDSSNYCRENPCPYGLLNDMRAIQISSAFGPITVAGIVSATLSSALASLVSAPKVFQAVCKDKIFPGIEVFGRPYGKSGEPRLAYMLAFALALACICIGDLNAIAPLISNFFLMSYALVNYSCFDASLAKSPGWRPSFKYYSMWLSLMGAILCVGVMFVMNWWTALITIAIVAALFVYVHYRKPDINWGSSTQAHVYKDALQNTQKLVQVDEHVKNYRPQILALTGLPQDRVPLVDFCSSITKNIGLMIAGHVVLTPVQYKLMDLRQSVQKAHLWLNKQKIKSFYSVVAADNLRRGVQAMLQAIGLGKLRPNVMLLGFKSNWNDCSPEEVQDYFNIINDAFDLHYGVGILRLQSGLDFSNLHKKEGTTNSDSFSKLATPTTATVGGLGGDDDDDDEFDFHERKNREESPNKNEKLGLMGINNNNSNNNNNNDDDGCENCDATGGVRYFRSKQSRGFIDVWWLFDDGGLTLLIPYLLSTKKLWKNCQLRVYIAGSKATELDREQRQMANLLSKFRIEYSSLVVLPDIGKKPSEQSITDFSKLISKWTINKQLKETEQTHPWKITEAELVAQNAKNYRHLRLKELLKQHSSDSKFIVMTLPIPRRGICSFGLYMAWLDTLTSDLPPFLLLRGNQENVLTFYS</sequence>
<feature type="region of interest" description="Disordered" evidence="14">
    <location>
        <begin position="826"/>
        <end position="892"/>
    </location>
</feature>
<organism evidence="20 21">
    <name type="scientific">Helobdella robusta</name>
    <name type="common">Californian leech</name>
    <dbReference type="NCBI Taxonomy" id="6412"/>
    <lineage>
        <taxon>Eukaryota</taxon>
        <taxon>Metazoa</taxon>
        <taxon>Spiralia</taxon>
        <taxon>Lophotrochozoa</taxon>
        <taxon>Annelida</taxon>
        <taxon>Clitellata</taxon>
        <taxon>Hirudinea</taxon>
        <taxon>Rhynchobdellida</taxon>
        <taxon>Glossiphoniidae</taxon>
        <taxon>Helobdella</taxon>
    </lineage>
</organism>
<dbReference type="OMA" id="QDYVRCR"/>
<evidence type="ECO:0000256" key="6">
    <source>
        <dbReference type="ARBA" id="ARBA00022847"/>
    </source>
</evidence>
<evidence type="ECO:0000256" key="4">
    <source>
        <dbReference type="ARBA" id="ARBA00022475"/>
    </source>
</evidence>
<evidence type="ECO:0000256" key="7">
    <source>
        <dbReference type="ARBA" id="ARBA00022989"/>
    </source>
</evidence>
<dbReference type="AlphaFoldDB" id="T1EGC9"/>
<dbReference type="RefSeq" id="XP_009029757.1">
    <property type="nucleotide sequence ID" value="XM_009031509.1"/>
</dbReference>
<evidence type="ECO:0000313" key="21">
    <source>
        <dbReference type="Proteomes" id="UP000015101"/>
    </source>
</evidence>
<dbReference type="GO" id="GO:0055064">
    <property type="term" value="P:chloride ion homeostasis"/>
    <property type="evidence" value="ECO:0000318"/>
    <property type="project" value="GO_Central"/>
</dbReference>
<keyword evidence="13" id="KW-0868">Chloride</keyword>
<evidence type="ECO:0000256" key="13">
    <source>
        <dbReference type="ARBA" id="ARBA00023214"/>
    </source>
</evidence>
<dbReference type="GO" id="GO:0055078">
    <property type="term" value="P:sodium ion homeostasis"/>
    <property type="evidence" value="ECO:0000318"/>
    <property type="project" value="GO_Central"/>
</dbReference>
<dbReference type="HOGENOM" id="CLU_001883_0_0_1"/>
<evidence type="ECO:0000259" key="17">
    <source>
        <dbReference type="Pfam" id="PF03522"/>
    </source>
</evidence>
<feature type="compositionally biased region" description="Low complexity" evidence="14">
    <location>
        <begin position="57"/>
        <end position="72"/>
    </location>
</feature>
<dbReference type="Pfam" id="PF00324">
    <property type="entry name" value="AA_permease"/>
    <property type="match status" value="1"/>
</dbReference>
<feature type="transmembrane region" description="Helical" evidence="15">
    <location>
        <begin position="601"/>
        <end position="619"/>
    </location>
</feature>
<dbReference type="GO" id="GO:1902476">
    <property type="term" value="P:chloride transmembrane transport"/>
    <property type="evidence" value="ECO:0000318"/>
    <property type="project" value="GO_Central"/>
</dbReference>
<evidence type="ECO:0000256" key="12">
    <source>
        <dbReference type="ARBA" id="ARBA00023201"/>
    </source>
</evidence>
<keyword evidence="21" id="KW-1185">Reference proteome</keyword>
<proteinExistence type="inferred from homology"/>
<feature type="transmembrane region" description="Helical" evidence="15">
    <location>
        <begin position="320"/>
        <end position="339"/>
    </location>
</feature>
<dbReference type="FunFam" id="1.20.1740.10:FF:000022">
    <property type="entry name" value="Bumetanide-sensitive na-k-cl cotransport protein"/>
    <property type="match status" value="1"/>
</dbReference>
<dbReference type="GO" id="GO:0008511">
    <property type="term" value="F:sodium:potassium:chloride symporter activity"/>
    <property type="evidence" value="ECO:0000318"/>
    <property type="project" value="GO_Central"/>
</dbReference>
<dbReference type="GeneID" id="20195631"/>
<feature type="compositionally biased region" description="Polar residues" evidence="14">
    <location>
        <begin position="827"/>
        <end position="843"/>
    </location>
</feature>
<dbReference type="OrthoDB" id="2020542at2759"/>
<evidence type="ECO:0000259" key="18">
    <source>
        <dbReference type="Pfam" id="PF08403"/>
    </source>
</evidence>
<feature type="compositionally biased region" description="Acidic residues" evidence="14">
    <location>
        <begin position="849"/>
        <end position="858"/>
    </location>
</feature>
<evidence type="ECO:0008006" key="22">
    <source>
        <dbReference type="Google" id="ProtNLM"/>
    </source>
</evidence>
<dbReference type="GO" id="GO:0005886">
    <property type="term" value="C:plasma membrane"/>
    <property type="evidence" value="ECO:0007669"/>
    <property type="project" value="UniProtKB-SubCell"/>
</dbReference>
<evidence type="ECO:0000313" key="20">
    <source>
        <dbReference type="EnsemblMetazoa" id="HelroP116093"/>
    </source>
</evidence>
<feature type="domain" description="Amino acid permease N-terminal" evidence="18">
    <location>
        <begin position="86"/>
        <end position="125"/>
    </location>
</feature>
<feature type="transmembrane region" description="Helical" evidence="15">
    <location>
        <begin position="293"/>
        <end position="314"/>
    </location>
</feature>
<evidence type="ECO:0000256" key="15">
    <source>
        <dbReference type="SAM" id="Phobius"/>
    </source>
</evidence>
<dbReference type="Pfam" id="PF08403">
    <property type="entry name" value="AA_permease_N"/>
    <property type="match status" value="1"/>
</dbReference>
<evidence type="ECO:0000256" key="5">
    <source>
        <dbReference type="ARBA" id="ARBA00022692"/>
    </source>
</evidence>
<keyword evidence="7 15" id="KW-1133">Transmembrane helix</keyword>
<dbReference type="Proteomes" id="UP000015101">
    <property type="component" value="Unassembled WGS sequence"/>
</dbReference>
<dbReference type="FunCoup" id="T1EGC9">
    <property type="interactions" value="124"/>
</dbReference>
<dbReference type="GO" id="GO:0035725">
    <property type="term" value="P:sodium ion transmembrane transport"/>
    <property type="evidence" value="ECO:0000318"/>
    <property type="project" value="GO_Central"/>
</dbReference>
<accession>T1EGC9</accession>
<feature type="transmembrane region" description="Helical" evidence="15">
    <location>
        <begin position="248"/>
        <end position="272"/>
    </location>
</feature>
<name>T1EGC9_HELRO</name>
<evidence type="ECO:0000256" key="9">
    <source>
        <dbReference type="ARBA" id="ARBA00023065"/>
    </source>
</evidence>
<dbReference type="Pfam" id="PF03522">
    <property type="entry name" value="SLC12"/>
    <property type="match status" value="1"/>
</dbReference>
<feature type="transmembrane region" description="Helical" evidence="15">
    <location>
        <begin position="202"/>
        <end position="225"/>
    </location>
</feature>
<dbReference type="GO" id="GO:0055075">
    <property type="term" value="P:potassium ion homeostasis"/>
    <property type="evidence" value="ECO:0000318"/>
    <property type="project" value="GO_Central"/>
</dbReference>
<evidence type="ECO:0000256" key="2">
    <source>
        <dbReference type="ARBA" id="ARBA00010593"/>
    </source>
</evidence>
<dbReference type="eggNOG" id="KOG2083">
    <property type="taxonomic scope" value="Eukaryota"/>
</dbReference>
<dbReference type="EMBL" id="KB097667">
    <property type="protein sequence ID" value="ESN92099.1"/>
    <property type="molecule type" value="Genomic_DNA"/>
</dbReference>
<feature type="region of interest" description="Disordered" evidence="14">
    <location>
        <begin position="52"/>
        <end position="80"/>
    </location>
</feature>
<feature type="domain" description="SLC12A transporter C-terminal" evidence="17">
    <location>
        <begin position="691"/>
        <end position="1100"/>
    </location>
</feature>
<feature type="transmembrane region" description="Helical" evidence="15">
    <location>
        <begin position="405"/>
        <end position="423"/>
    </location>
</feature>
<keyword evidence="4" id="KW-1003">Cell membrane</keyword>
<evidence type="ECO:0000313" key="19">
    <source>
        <dbReference type="EMBL" id="ESN92099.1"/>
    </source>
</evidence>
<evidence type="ECO:0000256" key="8">
    <source>
        <dbReference type="ARBA" id="ARBA00023053"/>
    </source>
</evidence>
<feature type="compositionally biased region" description="Low complexity" evidence="14">
    <location>
        <begin position="881"/>
        <end position="890"/>
    </location>
</feature>
<evidence type="ECO:0000256" key="3">
    <source>
        <dbReference type="ARBA" id="ARBA00022448"/>
    </source>
</evidence>
<dbReference type="InterPro" id="IPR013612">
    <property type="entry name" value="AA_permease_N"/>
</dbReference>
<reference evidence="19 21" key="2">
    <citation type="journal article" date="2013" name="Nature">
        <title>Insights into bilaterian evolution from three spiralian genomes.</title>
        <authorList>
            <person name="Simakov O."/>
            <person name="Marletaz F."/>
            <person name="Cho S.J."/>
            <person name="Edsinger-Gonzales E."/>
            <person name="Havlak P."/>
            <person name="Hellsten U."/>
            <person name="Kuo D.H."/>
            <person name="Larsson T."/>
            <person name="Lv J."/>
            <person name="Arendt D."/>
            <person name="Savage R."/>
            <person name="Osoegawa K."/>
            <person name="de Jong P."/>
            <person name="Grimwood J."/>
            <person name="Chapman J.A."/>
            <person name="Shapiro H."/>
            <person name="Aerts A."/>
            <person name="Otillar R.P."/>
            <person name="Terry A.Y."/>
            <person name="Boore J.L."/>
            <person name="Grigoriev I.V."/>
            <person name="Lindberg D.R."/>
            <person name="Seaver E.C."/>
            <person name="Weisblat D.A."/>
            <person name="Putnam N.H."/>
            <person name="Rokhsar D.S."/>
        </authorList>
    </citation>
    <scope>NUCLEOTIDE SEQUENCE</scope>
</reference>
<keyword evidence="6" id="KW-0769">Symport</keyword>
<dbReference type="GO" id="GO:0006884">
    <property type="term" value="P:cell volume homeostasis"/>
    <property type="evidence" value="ECO:0000318"/>
    <property type="project" value="GO_Central"/>
</dbReference>
<feature type="transmembrane region" description="Helical" evidence="15">
    <location>
        <begin position="371"/>
        <end position="393"/>
    </location>
</feature>
<evidence type="ECO:0000256" key="1">
    <source>
        <dbReference type="ARBA" id="ARBA00004651"/>
    </source>
</evidence>
<dbReference type="PANTHER" id="PTHR11827">
    <property type="entry name" value="SOLUTE CARRIER FAMILY 12, CATION COTRANSPORTERS"/>
    <property type="match status" value="1"/>
</dbReference>
<dbReference type="PANTHER" id="PTHR11827:SF103">
    <property type="entry name" value="SODIUM CHLORIDE COTRANSPORTER 69, ISOFORM E"/>
    <property type="match status" value="1"/>
</dbReference>
<dbReference type="NCBIfam" id="TIGR00930">
    <property type="entry name" value="2a30"/>
    <property type="match status" value="1"/>
</dbReference>
<feature type="compositionally biased region" description="Basic and acidic residues" evidence="14">
    <location>
        <begin position="859"/>
        <end position="874"/>
    </location>
</feature>
<dbReference type="InterPro" id="IPR018491">
    <property type="entry name" value="SLC12_C"/>
</dbReference>
<reference evidence="21" key="1">
    <citation type="submission" date="2012-12" db="EMBL/GenBank/DDBJ databases">
        <authorList>
            <person name="Hellsten U."/>
            <person name="Grimwood J."/>
            <person name="Chapman J.A."/>
            <person name="Shapiro H."/>
            <person name="Aerts A."/>
            <person name="Otillar R.P."/>
            <person name="Terry A.Y."/>
            <person name="Boore J.L."/>
            <person name="Simakov O."/>
            <person name="Marletaz F."/>
            <person name="Cho S.-J."/>
            <person name="Edsinger-Gonzales E."/>
            <person name="Havlak P."/>
            <person name="Kuo D.-H."/>
            <person name="Larsson T."/>
            <person name="Lv J."/>
            <person name="Arendt D."/>
            <person name="Savage R."/>
            <person name="Osoegawa K."/>
            <person name="de Jong P."/>
            <person name="Lindberg D.R."/>
            <person name="Seaver E.C."/>
            <person name="Weisblat D.A."/>
            <person name="Putnam N.H."/>
            <person name="Grigoriev I.V."/>
            <person name="Rokhsar D.S."/>
        </authorList>
    </citation>
    <scope>NUCLEOTIDE SEQUENCE</scope>
</reference>
<comment type="similarity">
    <text evidence="2">Belongs to the SLC12A transporter family.</text>
</comment>
<dbReference type="KEGG" id="hro:HELRODRAFT_116093"/>
<evidence type="ECO:0000256" key="14">
    <source>
        <dbReference type="SAM" id="MobiDB-lite"/>
    </source>
</evidence>
<keyword evidence="12" id="KW-0739">Sodium transport</keyword>
<dbReference type="STRING" id="6412.T1EGC9"/>
<comment type="subcellular location">
    <subcellularLocation>
        <location evidence="1">Cell membrane</location>
        <topology evidence="1">Multi-pass membrane protein</topology>
    </subcellularLocation>
</comment>
<dbReference type="InterPro" id="IPR004841">
    <property type="entry name" value="AA-permease/SLC12A_dom"/>
</dbReference>
<feature type="transmembrane region" description="Helical" evidence="15">
    <location>
        <begin position="543"/>
        <end position="565"/>
    </location>
</feature>